<dbReference type="PANTHER" id="PTHR31447">
    <property type="entry name" value="HYDROXYPROLINE-RICH GLYCOPROTEIN FAMILY PROTEIN-RELATED"/>
    <property type="match status" value="1"/>
</dbReference>
<organism evidence="3 5">
    <name type="scientific">Phoenix dactylifera</name>
    <name type="common">Date palm</name>
    <dbReference type="NCBI Taxonomy" id="42345"/>
    <lineage>
        <taxon>Eukaryota</taxon>
        <taxon>Viridiplantae</taxon>
        <taxon>Streptophyta</taxon>
        <taxon>Embryophyta</taxon>
        <taxon>Tracheophyta</taxon>
        <taxon>Spermatophyta</taxon>
        <taxon>Magnoliopsida</taxon>
        <taxon>Liliopsida</taxon>
        <taxon>Arecaceae</taxon>
        <taxon>Coryphoideae</taxon>
        <taxon>Phoeniceae</taxon>
        <taxon>Phoenix</taxon>
    </lineage>
</organism>
<proteinExistence type="inferred from homology"/>
<keyword evidence="3" id="KW-1185">Reference proteome</keyword>
<dbReference type="RefSeq" id="XP_008795329.1">
    <property type="nucleotide sequence ID" value="XM_008797107.3"/>
</dbReference>
<dbReference type="RefSeq" id="XP_008795333.1">
    <property type="nucleotide sequence ID" value="XM_008797111.3"/>
</dbReference>
<dbReference type="GeneID" id="103711107"/>
<dbReference type="RefSeq" id="XP_008795330.1">
    <property type="nucleotide sequence ID" value="XM_008797108.3"/>
</dbReference>
<feature type="compositionally biased region" description="Polar residues" evidence="2">
    <location>
        <begin position="634"/>
        <end position="643"/>
    </location>
</feature>
<feature type="region of interest" description="Disordered" evidence="2">
    <location>
        <begin position="479"/>
        <end position="499"/>
    </location>
</feature>
<protein>
    <submittedName>
        <fullName evidence="4 5">RNA demethylase ALKBH10B-like isoform X1</fullName>
    </submittedName>
</protein>
<feature type="region of interest" description="Disordered" evidence="2">
    <location>
        <begin position="626"/>
        <end position="651"/>
    </location>
</feature>
<dbReference type="PANTHER" id="PTHR31447:SF0">
    <property type="entry name" value="HYDROXYPROLINE-RICH GLYCOPROTEIN FAMILY PROTEIN"/>
    <property type="match status" value="1"/>
</dbReference>
<reference evidence="4 5" key="2">
    <citation type="submission" date="2025-04" db="UniProtKB">
        <authorList>
            <consortium name="RefSeq"/>
        </authorList>
    </citation>
    <scope>IDENTIFICATION</scope>
    <source>
        <tissue evidence="4 5">Young leaves</tissue>
    </source>
</reference>
<feature type="region of interest" description="Disordered" evidence="2">
    <location>
        <begin position="142"/>
        <end position="182"/>
    </location>
</feature>
<gene>
    <name evidence="4 5 6 7 8" type="primary">LOC103711107</name>
</gene>
<dbReference type="GO" id="GO:0006402">
    <property type="term" value="P:mRNA catabolic process"/>
    <property type="evidence" value="ECO:0007669"/>
    <property type="project" value="InterPro"/>
</dbReference>
<feature type="compositionally biased region" description="Polar residues" evidence="2">
    <location>
        <begin position="144"/>
        <end position="154"/>
    </location>
</feature>
<name>A0A8B7CAU1_PHODC</name>
<dbReference type="Proteomes" id="UP000228380">
    <property type="component" value="Chromosome 8"/>
</dbReference>
<evidence type="ECO:0000313" key="6">
    <source>
        <dbReference type="RefSeq" id="XP_008795333.1"/>
    </source>
</evidence>
<evidence type="ECO:0000313" key="5">
    <source>
        <dbReference type="RefSeq" id="XP_008795330.1"/>
    </source>
</evidence>
<dbReference type="RefSeq" id="XP_008795334.1">
    <property type="nucleotide sequence ID" value="XM_008797112.3"/>
</dbReference>
<evidence type="ECO:0000256" key="2">
    <source>
        <dbReference type="SAM" id="MobiDB-lite"/>
    </source>
</evidence>
<dbReference type="OrthoDB" id="1916097at2759"/>
<evidence type="ECO:0000313" key="3">
    <source>
        <dbReference type="Proteomes" id="UP000228380"/>
    </source>
</evidence>
<dbReference type="Gene3D" id="2.60.120.590">
    <property type="entry name" value="Alpha-ketoglutarate-dependent dioxygenase AlkB-like"/>
    <property type="match status" value="1"/>
</dbReference>
<evidence type="ECO:0000313" key="8">
    <source>
        <dbReference type="RefSeq" id="XP_008795335.1"/>
    </source>
</evidence>
<reference evidence="3" key="1">
    <citation type="journal article" date="2019" name="Nat. Commun.">
        <title>Genome-wide association mapping of date palm fruit traits.</title>
        <authorList>
            <person name="Hazzouri K.M."/>
            <person name="Gros-Balthazard M."/>
            <person name="Flowers J.M."/>
            <person name="Copetti D."/>
            <person name="Lemansour A."/>
            <person name="Lebrun M."/>
            <person name="Masmoudi K."/>
            <person name="Ferrand S."/>
            <person name="Dhar M.I."/>
            <person name="Fresquez Z.A."/>
            <person name="Rosas U."/>
            <person name="Zhang J."/>
            <person name="Talag J."/>
            <person name="Lee S."/>
            <person name="Kudrna D."/>
            <person name="Powell R.F."/>
            <person name="Leitch I.J."/>
            <person name="Krueger R.R."/>
            <person name="Wing R.A."/>
            <person name="Amiri K.M.A."/>
            <person name="Purugganan M.D."/>
        </authorList>
    </citation>
    <scope>NUCLEOTIDE SEQUENCE [LARGE SCALE GENOMIC DNA]</scope>
    <source>
        <strain evidence="3">cv. Khalas</strain>
    </source>
</reference>
<accession>A0A8B7CAU1</accession>
<dbReference type="KEGG" id="pda:103711107"/>
<feature type="compositionally biased region" description="Basic and acidic residues" evidence="2">
    <location>
        <begin position="156"/>
        <end position="165"/>
    </location>
</feature>
<dbReference type="RefSeq" id="XP_008795335.1">
    <property type="nucleotide sequence ID" value="XM_008797113.3"/>
</dbReference>
<evidence type="ECO:0000313" key="4">
    <source>
        <dbReference type="RefSeq" id="XP_008795329.1"/>
    </source>
</evidence>
<dbReference type="InterPro" id="IPR037151">
    <property type="entry name" value="AlkB-like_sf"/>
</dbReference>
<dbReference type="InterPro" id="IPR044842">
    <property type="entry name" value="ALKBH9B/ALKBH10B-like"/>
</dbReference>
<dbReference type="SUPFAM" id="SSF51197">
    <property type="entry name" value="Clavaminate synthase-like"/>
    <property type="match status" value="1"/>
</dbReference>
<sequence>MAAQSGNAVISEKMQFPVVGGGGGSELQPHQRLWFPDERDGFISWIRAEFAAANAIIDSLVHHLRAIGEPEEYDAVVGFIHQRRCSWNPILHLQHYYSVAEVAYALQQVTWRKQQRHFDQTKMVGKEFKKPAFGYKHKFETTRGENCSSSTSSAEGKGEDKLRKEEDDERKDEAQIPEGRNSIVAAEEGVEKNCSSMTDCRKKNGENSLGDECVKLEPALLNYCNTLQSEENCNNVLLQSSEGTIPNQDEKHQPIAIPKVFVRNDMYDGKTVNVVEGLKLYEGLFNTMDITKLGSLANDLRAAGRRGEFQGQTFVVSKRPVKGHGREMIQLGLPIAEGPPEDENTAGMSRDRKVEAVPSSLQDILDRVVQLQVLTVKPDYCIIDFFNEGDHSQPHMRPPWYGRPVCTLFLTECDIVFGRVVGGDRGDYRGSLKLSLAAGSLLVMQGKSADLAKHAIPSLRKQCVLLSFGKSQPKKAFTSEGMRFPSSSAPPPSHWVTSSGRPPSLIRHQTGPKHYGVTLASSVRPAPAIHPQHLPPNGMQPLFVAPAPVAPAAVPYPAPVPLPPASAGWTVAAPPRHPSPGLLAPGTGVFLPPPGSGQPPPSQQLPVVPIHAETSHPLATCLQPENENEVEKPNCNSGASPKNTDGAGPRMKCNGSLSISAVVGGRVSREELQAVSAKKVGNKHTAS</sequence>
<evidence type="ECO:0000256" key="1">
    <source>
        <dbReference type="ARBA" id="ARBA00007879"/>
    </source>
</evidence>
<dbReference type="AlphaFoldDB" id="A0A8B7CAU1"/>
<comment type="similarity">
    <text evidence="1">Belongs to the alkB family.</text>
</comment>
<dbReference type="GO" id="GO:0032451">
    <property type="term" value="F:demethylase activity"/>
    <property type="evidence" value="ECO:0007669"/>
    <property type="project" value="InterPro"/>
</dbReference>
<evidence type="ECO:0000313" key="7">
    <source>
        <dbReference type="RefSeq" id="XP_008795334.1"/>
    </source>
</evidence>
<dbReference type="GO" id="GO:0003729">
    <property type="term" value="F:mRNA binding"/>
    <property type="evidence" value="ECO:0007669"/>
    <property type="project" value="InterPro"/>
</dbReference>